<gene>
    <name evidence="1" type="ORF">M9458_049112</name>
</gene>
<reference evidence="1 2" key="1">
    <citation type="submission" date="2024-05" db="EMBL/GenBank/DDBJ databases">
        <title>Genome sequencing and assembly of Indian major carp, Cirrhinus mrigala (Hamilton, 1822).</title>
        <authorList>
            <person name="Mohindra V."/>
            <person name="Chowdhury L.M."/>
            <person name="Lal K."/>
            <person name="Jena J.K."/>
        </authorList>
    </citation>
    <scope>NUCLEOTIDE SEQUENCE [LARGE SCALE GENOMIC DNA]</scope>
    <source>
        <strain evidence="1">CM1030</strain>
        <tissue evidence="1">Blood</tissue>
    </source>
</reference>
<organism evidence="1 2">
    <name type="scientific">Cirrhinus mrigala</name>
    <name type="common">Mrigala</name>
    <dbReference type="NCBI Taxonomy" id="683832"/>
    <lineage>
        <taxon>Eukaryota</taxon>
        <taxon>Metazoa</taxon>
        <taxon>Chordata</taxon>
        <taxon>Craniata</taxon>
        <taxon>Vertebrata</taxon>
        <taxon>Euteleostomi</taxon>
        <taxon>Actinopterygii</taxon>
        <taxon>Neopterygii</taxon>
        <taxon>Teleostei</taxon>
        <taxon>Ostariophysi</taxon>
        <taxon>Cypriniformes</taxon>
        <taxon>Cyprinidae</taxon>
        <taxon>Labeoninae</taxon>
        <taxon>Labeonini</taxon>
        <taxon>Cirrhinus</taxon>
    </lineage>
</organism>
<protein>
    <submittedName>
        <fullName evidence="1">Uncharacterized protein</fullName>
    </submittedName>
</protein>
<dbReference type="Proteomes" id="UP001529510">
    <property type="component" value="Unassembled WGS sequence"/>
</dbReference>
<dbReference type="EMBL" id="JAMKFB020000025">
    <property type="protein sequence ID" value="KAL0154849.1"/>
    <property type="molecule type" value="Genomic_DNA"/>
</dbReference>
<evidence type="ECO:0000313" key="2">
    <source>
        <dbReference type="Proteomes" id="UP001529510"/>
    </source>
</evidence>
<proteinExistence type="predicted"/>
<sequence length="55" mass="6431">YMYGPLRFSRSDAVALTIQRGRDFGLPSYNQIRESLNMRPVNSWDEINPKLNNTQ</sequence>
<feature type="non-terminal residue" evidence="1">
    <location>
        <position position="55"/>
    </location>
</feature>
<name>A0ABD0MXZ3_CIRMR</name>
<accession>A0ABD0MXZ3</accession>
<dbReference type="SUPFAM" id="SSF48113">
    <property type="entry name" value="Heme-dependent peroxidases"/>
    <property type="match status" value="1"/>
</dbReference>
<keyword evidence="2" id="KW-1185">Reference proteome</keyword>
<dbReference type="InterPro" id="IPR037120">
    <property type="entry name" value="Haem_peroxidase_sf_animal"/>
</dbReference>
<comment type="caution">
    <text evidence="1">The sequence shown here is derived from an EMBL/GenBank/DDBJ whole genome shotgun (WGS) entry which is preliminary data.</text>
</comment>
<dbReference type="Gene3D" id="1.10.640.10">
    <property type="entry name" value="Haem peroxidase domain superfamily, animal type"/>
    <property type="match status" value="1"/>
</dbReference>
<dbReference type="PROSITE" id="PS50292">
    <property type="entry name" value="PEROXIDASE_3"/>
    <property type="match status" value="1"/>
</dbReference>
<dbReference type="AlphaFoldDB" id="A0ABD0MXZ3"/>
<dbReference type="Pfam" id="PF03098">
    <property type="entry name" value="An_peroxidase"/>
    <property type="match status" value="1"/>
</dbReference>
<feature type="non-terminal residue" evidence="1">
    <location>
        <position position="1"/>
    </location>
</feature>
<dbReference type="InterPro" id="IPR010255">
    <property type="entry name" value="Haem_peroxidase_sf"/>
</dbReference>
<dbReference type="InterPro" id="IPR019791">
    <property type="entry name" value="Haem_peroxidase_animal"/>
</dbReference>
<evidence type="ECO:0000313" key="1">
    <source>
        <dbReference type="EMBL" id="KAL0154849.1"/>
    </source>
</evidence>